<dbReference type="EC" id="1.2.1.39" evidence="6"/>
<keyword evidence="2 4" id="KW-0560">Oxidoreductase</keyword>
<feature type="active site" evidence="3">
    <location>
        <position position="241"/>
    </location>
</feature>
<dbReference type="Proteomes" id="UP000464524">
    <property type="component" value="Chromosome"/>
</dbReference>
<accession>A0A857JNC4</accession>
<name>A0A857JNC4_9ALTE</name>
<dbReference type="InterPro" id="IPR029510">
    <property type="entry name" value="Ald_DH_CS_GLU"/>
</dbReference>
<dbReference type="InterPro" id="IPR015590">
    <property type="entry name" value="Aldehyde_DH_dom"/>
</dbReference>
<protein>
    <submittedName>
        <fullName evidence="6">Phenylacetaldehyde dehydrogenase</fullName>
        <ecNumber evidence="6">1.2.1.39</ecNumber>
    </submittedName>
</protein>
<dbReference type="Gene3D" id="3.40.309.10">
    <property type="entry name" value="Aldehyde Dehydrogenase, Chain A, domain 2"/>
    <property type="match status" value="1"/>
</dbReference>
<dbReference type="SUPFAM" id="SSF53720">
    <property type="entry name" value="ALDH-like"/>
    <property type="match status" value="1"/>
</dbReference>
<dbReference type="GO" id="GO:0008957">
    <property type="term" value="F:phenylacetaldehyde dehydrogenase (NAD+) activity"/>
    <property type="evidence" value="ECO:0007669"/>
    <property type="project" value="UniProtKB-EC"/>
</dbReference>
<dbReference type="Gene3D" id="3.40.605.10">
    <property type="entry name" value="Aldehyde Dehydrogenase, Chain A, domain 1"/>
    <property type="match status" value="1"/>
</dbReference>
<dbReference type="CDD" id="cd07106">
    <property type="entry name" value="ALDH_AldA-AAD23400"/>
    <property type="match status" value="1"/>
</dbReference>
<proteinExistence type="inferred from homology"/>
<dbReference type="InterPro" id="IPR044086">
    <property type="entry name" value="LUC3-like"/>
</dbReference>
<evidence type="ECO:0000313" key="7">
    <source>
        <dbReference type="Proteomes" id="UP000464524"/>
    </source>
</evidence>
<reference evidence="6 7" key="1">
    <citation type="submission" date="2019-12" db="EMBL/GenBank/DDBJ databases">
        <title>Genome sequencing and assembly of endphytes of Porphyra tenera.</title>
        <authorList>
            <person name="Park J.M."/>
            <person name="Shin R."/>
            <person name="Jo S.H."/>
        </authorList>
    </citation>
    <scope>NUCLEOTIDE SEQUENCE [LARGE SCALE GENOMIC DNA]</scope>
    <source>
        <strain evidence="6 7">GPM4</strain>
    </source>
</reference>
<keyword evidence="7" id="KW-1185">Reference proteome</keyword>
<evidence type="ECO:0000256" key="2">
    <source>
        <dbReference type="ARBA" id="ARBA00023002"/>
    </source>
</evidence>
<evidence type="ECO:0000256" key="4">
    <source>
        <dbReference type="RuleBase" id="RU003345"/>
    </source>
</evidence>
<dbReference type="Pfam" id="PF00171">
    <property type="entry name" value="Aldedh"/>
    <property type="match status" value="1"/>
</dbReference>
<dbReference type="InterPro" id="IPR016161">
    <property type="entry name" value="Ald_DH/histidinol_DH"/>
</dbReference>
<dbReference type="FunFam" id="3.40.605.10:FF:000007">
    <property type="entry name" value="NAD/NADP-dependent betaine aldehyde dehydrogenase"/>
    <property type="match status" value="1"/>
</dbReference>
<dbReference type="OrthoDB" id="9812625at2"/>
<dbReference type="KEGG" id="pmes:FX988_02768"/>
<comment type="similarity">
    <text evidence="1 4">Belongs to the aldehyde dehydrogenase family.</text>
</comment>
<dbReference type="RefSeq" id="WP_160180640.1">
    <property type="nucleotide sequence ID" value="NZ_CP047656.1"/>
</dbReference>
<dbReference type="InterPro" id="IPR016163">
    <property type="entry name" value="Ald_DH_C"/>
</dbReference>
<evidence type="ECO:0000256" key="1">
    <source>
        <dbReference type="ARBA" id="ARBA00009986"/>
    </source>
</evidence>
<dbReference type="PANTHER" id="PTHR11699">
    <property type="entry name" value="ALDEHYDE DEHYDROGENASE-RELATED"/>
    <property type="match status" value="1"/>
</dbReference>
<dbReference type="AlphaFoldDB" id="A0A857JNC4"/>
<feature type="domain" description="Aldehyde dehydrogenase" evidence="5">
    <location>
        <begin position="17"/>
        <end position="462"/>
    </location>
</feature>
<evidence type="ECO:0000256" key="3">
    <source>
        <dbReference type="PROSITE-ProRule" id="PRU10007"/>
    </source>
</evidence>
<evidence type="ECO:0000259" key="5">
    <source>
        <dbReference type="Pfam" id="PF00171"/>
    </source>
</evidence>
<dbReference type="InterPro" id="IPR016160">
    <property type="entry name" value="Ald_DH_CS_CYS"/>
</dbReference>
<sequence length="470" mass="50733">MQSFPMLINGELVQGNRSLNVINPATEEVFQQITCADESQFEQAIGAAKAAFPQWQTVDMQTRRDNLNKLADAIEAQTGVFAELLTQEQGKPLAESTAEVGFSCAFIRYFAQSELPIETYQDDETSKIELHRKPLGVVAGVVPWNFPLMIGCFKLAPAVLAGNTFILKPPATTPLCVLKLADICQQIFPKGVVNIITDNNDLGHILSAHPDVAKVAFTGSTPTGKKIMSAASGTLKRLTLELGGNDAGIVLPDVDPKKIAPAIFATAFMNCGQVCIALKRLYVHEDIYDALVLELSELANNASVGNGLEEGVTFGPIQNKAQFIKVQEYLADAKENGVIAAGGEVLDGPGFFMRPTIVRDVTDGCKVVDEEPFGPILPVIKYKTIDDAVERANNSVFGLGGSVWSNDLDKAYDVAKRLECGTSWINQHLNFGPTVPFGGAKESGIGVEFAQEGLLEYTQVHVINIAKQTF</sequence>
<gene>
    <name evidence="6" type="ORF">FX988_02768</name>
</gene>
<organism evidence="6 7">
    <name type="scientific">Paraglaciecola mesophila</name>
    <dbReference type="NCBI Taxonomy" id="197222"/>
    <lineage>
        <taxon>Bacteria</taxon>
        <taxon>Pseudomonadati</taxon>
        <taxon>Pseudomonadota</taxon>
        <taxon>Gammaproteobacteria</taxon>
        <taxon>Alteromonadales</taxon>
        <taxon>Alteromonadaceae</taxon>
        <taxon>Paraglaciecola</taxon>
    </lineage>
</organism>
<dbReference type="EMBL" id="CP047656">
    <property type="protein sequence ID" value="QHJ12511.1"/>
    <property type="molecule type" value="Genomic_DNA"/>
</dbReference>
<evidence type="ECO:0000313" key="6">
    <source>
        <dbReference type="EMBL" id="QHJ12511.1"/>
    </source>
</evidence>
<dbReference type="PROSITE" id="PS00070">
    <property type="entry name" value="ALDEHYDE_DEHYDR_CYS"/>
    <property type="match status" value="1"/>
</dbReference>
<dbReference type="InterPro" id="IPR016162">
    <property type="entry name" value="Ald_DH_N"/>
</dbReference>
<dbReference type="PROSITE" id="PS00687">
    <property type="entry name" value="ALDEHYDE_DEHYDR_GLU"/>
    <property type="match status" value="1"/>
</dbReference>